<organism evidence="3 4">
    <name type="scientific">Kribbella antiqua</name>
    <dbReference type="NCBI Taxonomy" id="2512217"/>
    <lineage>
        <taxon>Bacteria</taxon>
        <taxon>Bacillati</taxon>
        <taxon>Actinomycetota</taxon>
        <taxon>Actinomycetes</taxon>
        <taxon>Propionibacteriales</taxon>
        <taxon>Kribbellaceae</taxon>
        <taxon>Kribbella</taxon>
    </lineage>
</organism>
<dbReference type="OrthoDB" id="3847604at2"/>
<dbReference type="NCBIfam" id="TIGR03919">
    <property type="entry name" value="T7SS_EccB"/>
    <property type="match status" value="1"/>
</dbReference>
<dbReference type="AlphaFoldDB" id="A0A4R2IG65"/>
<dbReference type="PANTHER" id="PTHR40765">
    <property type="entry name" value="ESX-2 SECRETION SYSTEM ATPASE ECCB2"/>
    <property type="match status" value="1"/>
</dbReference>
<feature type="region of interest" description="Disordered" evidence="1">
    <location>
        <begin position="322"/>
        <end position="351"/>
    </location>
</feature>
<protein>
    <submittedName>
        <fullName evidence="3">Type VII secretion protein EccB</fullName>
    </submittedName>
</protein>
<evidence type="ECO:0000313" key="4">
    <source>
        <dbReference type="Proteomes" id="UP000295573"/>
    </source>
</evidence>
<feature type="transmembrane region" description="Helical" evidence="2">
    <location>
        <begin position="38"/>
        <end position="61"/>
    </location>
</feature>
<dbReference type="Proteomes" id="UP000295573">
    <property type="component" value="Unassembled WGS sequence"/>
</dbReference>
<reference evidence="3 4" key="1">
    <citation type="journal article" date="2015" name="Stand. Genomic Sci.">
        <title>Genomic Encyclopedia of Bacterial and Archaeal Type Strains, Phase III: the genomes of soil and plant-associated and newly described type strains.</title>
        <authorList>
            <person name="Whitman W.B."/>
            <person name="Woyke T."/>
            <person name="Klenk H.P."/>
            <person name="Zhou Y."/>
            <person name="Lilburn T.G."/>
            <person name="Beck B.J."/>
            <person name="De Vos P."/>
            <person name="Vandamme P."/>
            <person name="Eisen J.A."/>
            <person name="Garrity G."/>
            <person name="Hugenholtz P."/>
            <person name="Kyrpides N.C."/>
        </authorList>
    </citation>
    <scope>NUCLEOTIDE SEQUENCE [LARGE SCALE GENOMIC DNA]</scope>
    <source>
        <strain evidence="3 4">VKM Ac-2541</strain>
    </source>
</reference>
<proteinExistence type="predicted"/>
<name>A0A4R2IG65_9ACTN</name>
<evidence type="ECO:0000256" key="1">
    <source>
        <dbReference type="SAM" id="MobiDB-lite"/>
    </source>
</evidence>
<dbReference type="EMBL" id="SLWR01000012">
    <property type="protein sequence ID" value="TCO43714.1"/>
    <property type="molecule type" value="Genomic_DNA"/>
</dbReference>
<gene>
    <name evidence="3" type="ORF">EV646_112292</name>
</gene>
<evidence type="ECO:0000313" key="3">
    <source>
        <dbReference type="EMBL" id="TCO43714.1"/>
    </source>
</evidence>
<dbReference type="PANTHER" id="PTHR40765:SF2">
    <property type="entry name" value="ESX-2 SECRETION SYSTEM ATPASE ECCB2"/>
    <property type="match status" value="1"/>
</dbReference>
<evidence type="ECO:0000256" key="2">
    <source>
        <dbReference type="SAM" id="Phobius"/>
    </source>
</evidence>
<keyword evidence="4" id="KW-1185">Reference proteome</keyword>
<keyword evidence="2" id="KW-0472">Membrane</keyword>
<keyword evidence="2" id="KW-1133">Transmembrane helix</keyword>
<sequence>MATRKDQLQSHQFLGQRMVSALVTRESDPEQPPFRRPLAAAFGGVIVALLVLAGVTVYGLVVPGGSKAWQAADTVVVEKETGTRYVYLDGRLHPVTNYVSALLALGKKGTTRQVSERSLRGVPRGPRIGIPDAPDALAPANRLLSGAWTLCSQPVVSSSGERTSESVLMVGAGPSVAQPLGGKALLVQVIESGDRYLIMNGLRHRITADAALVGLALGAEPWARVGAAFVAALPDGQPIAPMKPAAIGAPSTAIDGRPTTKIGQLFVVKTSGDGLQYYLATRDRLLPISALQYDVQRAYEPSTAAYGGKGPTAIEISLISVGRSDPVPDESGTGELPRTRPAFADPSGDTSAVCASFGPGQRTPSITINAGLPARDPVMMTPKRGPLGTALADRIIVQPGSAAVVEAMPSSRAPAGTIVLVTDMGRAYPLGDPKLLDILGYGGTRPVQLPAELITRIPEGPGLNPADATRPVA</sequence>
<comment type="caution">
    <text evidence="3">The sequence shown here is derived from an EMBL/GenBank/DDBJ whole genome shotgun (WGS) entry which is preliminary data.</text>
</comment>
<accession>A0A4R2IG65</accession>
<dbReference type="RefSeq" id="WP_132155129.1">
    <property type="nucleotide sequence ID" value="NZ_SLWR01000012.1"/>
</dbReference>
<dbReference type="InterPro" id="IPR007795">
    <property type="entry name" value="T7SS_EccB"/>
</dbReference>
<dbReference type="InterPro" id="IPR044857">
    <property type="entry name" value="T7SS_EccB_R1"/>
</dbReference>
<dbReference type="Pfam" id="PF05108">
    <property type="entry name" value="T7SS_ESX1_EccB"/>
    <property type="match status" value="1"/>
</dbReference>
<dbReference type="GO" id="GO:0005576">
    <property type="term" value="C:extracellular region"/>
    <property type="evidence" value="ECO:0007669"/>
    <property type="project" value="TreeGrafter"/>
</dbReference>
<dbReference type="Gene3D" id="3.30.2390.20">
    <property type="entry name" value="Type VII secretion system EccB, repeat 1 domain"/>
    <property type="match status" value="1"/>
</dbReference>
<keyword evidence="2" id="KW-0812">Transmembrane</keyword>